<dbReference type="OrthoDB" id="7410222at2"/>
<evidence type="ECO:0000313" key="3">
    <source>
        <dbReference type="EMBL" id="RJY10078.1"/>
    </source>
</evidence>
<reference evidence="3 4" key="1">
    <citation type="journal article" date="2017" name="Int. J. Syst. Evol. Microbiol.">
        <title>Erythrobacter aquimixticola sp. nov., isolated from the junction between the ocean and a freshwater spring.</title>
        <authorList>
            <person name="Park S."/>
            <person name="Jung Y.T."/>
            <person name="Choi S.J."/>
            <person name="Yoon J.H."/>
        </authorList>
    </citation>
    <scope>NUCLEOTIDE SEQUENCE [LARGE SCALE GENOMIC DNA]</scope>
    <source>
        <strain evidence="3 4">JSSK-14</strain>
    </source>
</reference>
<keyword evidence="4" id="KW-1185">Reference proteome</keyword>
<evidence type="ECO:0000256" key="2">
    <source>
        <dbReference type="SAM" id="Phobius"/>
    </source>
</evidence>
<feature type="transmembrane region" description="Helical" evidence="2">
    <location>
        <begin position="47"/>
        <end position="67"/>
    </location>
</feature>
<protein>
    <submittedName>
        <fullName evidence="3">Uncharacterized protein</fullName>
    </submittedName>
</protein>
<comment type="caution">
    <text evidence="3">The sequence shown here is derived from an EMBL/GenBank/DDBJ whole genome shotgun (WGS) entry which is preliminary data.</text>
</comment>
<dbReference type="RefSeq" id="WP_120049086.1">
    <property type="nucleotide sequence ID" value="NZ_RAHX01000001.1"/>
</dbReference>
<sequence>MIAATGFMLCALIAMLAAGDTPIGRLFHEECVERPVAALARFRTHHILYAIILIPVMLSGGEFVALLGPEFFAAYALELAIYIDAVIVTALASACTQVRAAAQKISPPVTRVLGRARRKRARLAPQQERRPANDDERDGSVAIAA</sequence>
<keyword evidence="2" id="KW-1133">Transmembrane helix</keyword>
<gene>
    <name evidence="3" type="ORF">D6201_12590</name>
</gene>
<accession>A0A419RWB9</accession>
<dbReference type="EMBL" id="RAHX01000001">
    <property type="protein sequence ID" value="RJY10078.1"/>
    <property type="molecule type" value="Genomic_DNA"/>
</dbReference>
<feature type="transmembrane region" description="Helical" evidence="2">
    <location>
        <begin position="74"/>
        <end position="94"/>
    </location>
</feature>
<dbReference type="AlphaFoldDB" id="A0A419RWB9"/>
<organism evidence="3 4">
    <name type="scientific">Aurantiacibacter aquimixticola</name>
    <dbReference type="NCBI Taxonomy" id="1958945"/>
    <lineage>
        <taxon>Bacteria</taxon>
        <taxon>Pseudomonadati</taxon>
        <taxon>Pseudomonadota</taxon>
        <taxon>Alphaproteobacteria</taxon>
        <taxon>Sphingomonadales</taxon>
        <taxon>Erythrobacteraceae</taxon>
        <taxon>Aurantiacibacter</taxon>
    </lineage>
</organism>
<dbReference type="Proteomes" id="UP000285232">
    <property type="component" value="Unassembled WGS sequence"/>
</dbReference>
<evidence type="ECO:0000256" key="1">
    <source>
        <dbReference type="SAM" id="MobiDB-lite"/>
    </source>
</evidence>
<proteinExistence type="predicted"/>
<evidence type="ECO:0000313" key="4">
    <source>
        <dbReference type="Proteomes" id="UP000285232"/>
    </source>
</evidence>
<keyword evidence="2" id="KW-0812">Transmembrane</keyword>
<name>A0A419RWB9_9SPHN</name>
<keyword evidence="2" id="KW-0472">Membrane</keyword>
<feature type="region of interest" description="Disordered" evidence="1">
    <location>
        <begin position="116"/>
        <end position="145"/>
    </location>
</feature>